<dbReference type="InterPro" id="IPR038283">
    <property type="entry name" value="Channel_colicin_C_sf"/>
</dbReference>
<dbReference type="AlphaFoldDB" id="E5B3A8"/>
<gene>
    <name evidence="2" type="primary">caa3</name>
    <name evidence="2" type="ORF">EAIL5_1075</name>
</gene>
<reference evidence="2" key="1">
    <citation type="journal article" date="2011" name="J. Bacteriol.">
        <title>Genome Sequence of an Erwinia amylovora Strain with Pathogenicity Restricted to Rubus Plants.</title>
        <authorList>
            <person name="Powney R."/>
            <person name="Smits T.H."/>
            <person name="Sawbridge T."/>
            <person name="Frey B."/>
            <person name="Blom J."/>
            <person name="Frey J.E."/>
            <person name="Plummer K.M."/>
            <person name="Beer S.V."/>
            <person name="Luck J."/>
            <person name="Duffy B."/>
            <person name="Rodoni B."/>
        </authorList>
    </citation>
    <scope>NUCLEOTIDE SEQUENCE</scope>
    <source>
        <strain evidence="2">ATCC BAA-2158</strain>
    </source>
</reference>
<proteinExistence type="predicted"/>
<evidence type="ECO:0000256" key="1">
    <source>
        <dbReference type="SAM" id="MobiDB-lite"/>
    </source>
</evidence>
<evidence type="ECO:0000313" key="2">
    <source>
        <dbReference type="EMBL" id="CBX79895.1"/>
    </source>
</evidence>
<name>E5B3A8_ERWAM</name>
<protein>
    <submittedName>
        <fullName evidence="2">Colicin-A</fullName>
    </submittedName>
</protein>
<dbReference type="SUPFAM" id="SSF56837">
    <property type="entry name" value="Colicin"/>
    <property type="match status" value="1"/>
</dbReference>
<dbReference type="EMBL" id="FR719189">
    <property type="protein sequence ID" value="CBX79895.1"/>
    <property type="molecule type" value="Genomic_DNA"/>
</dbReference>
<organism evidence="2">
    <name type="scientific">Erwinia amylovora ATCC BAA-2158</name>
    <dbReference type="NCBI Taxonomy" id="889211"/>
    <lineage>
        <taxon>Bacteria</taxon>
        <taxon>Pseudomonadati</taxon>
        <taxon>Pseudomonadota</taxon>
        <taxon>Gammaproteobacteria</taxon>
        <taxon>Enterobacterales</taxon>
        <taxon>Erwiniaceae</taxon>
        <taxon>Erwinia</taxon>
    </lineage>
</organism>
<feature type="region of interest" description="Disordered" evidence="1">
    <location>
        <begin position="28"/>
        <end position="48"/>
    </location>
</feature>
<accession>E5B3A8</accession>
<dbReference type="Gene3D" id="1.10.490.30">
    <property type="entry name" value="Colicin"/>
    <property type="match status" value="1"/>
</dbReference>
<sequence length="225" mass="24457">MAQGGAQREETNRALAVVATETQVTVKQVDHRVKKSTKPDLSRSDGDEIARSYGLDPKIFSEYFINSYGEVIGICPDVGGDAFGVNLGPAPAEFSAISVPNRLNSINNGKPFGPVIRIRSDLSDERVAALNKIVADNAPKVKKGHAGQRIRDARKAMREAQAELELISKTKKMHREFLGKAGEIITDAGGKISERLGEGYHQVAKEIADNIKNFQGKKSEVSTKQ</sequence>
<feature type="compositionally biased region" description="Basic and acidic residues" evidence="1">
    <location>
        <begin position="37"/>
        <end position="48"/>
    </location>
</feature>